<feature type="domain" description="HNH nuclease" evidence="1">
    <location>
        <begin position="17"/>
        <end position="71"/>
    </location>
</feature>
<gene>
    <name evidence="2" type="ORF">SJ059_33140</name>
</gene>
<dbReference type="AlphaFoldDB" id="A0AAW9ED61"/>
<sequence>RDPLFRKHVLRAYNYQCAICSFNICYGNSTVSLEATHIKWKQHGGPCEIPNGLALCAIHHKAFDKGTIGLDENMRVLVL</sequence>
<dbReference type="InterPro" id="IPR003615">
    <property type="entry name" value="HNH_nuc"/>
</dbReference>
<dbReference type="GO" id="GO:0004519">
    <property type="term" value="F:endonuclease activity"/>
    <property type="evidence" value="ECO:0007669"/>
    <property type="project" value="UniProtKB-KW"/>
</dbReference>
<keyword evidence="2" id="KW-0255">Endonuclease</keyword>
<evidence type="ECO:0000259" key="1">
    <source>
        <dbReference type="Pfam" id="PF13391"/>
    </source>
</evidence>
<name>A0AAW9ED61_KLEAE</name>
<feature type="non-terminal residue" evidence="2">
    <location>
        <position position="1"/>
    </location>
</feature>
<dbReference type="Pfam" id="PF13391">
    <property type="entry name" value="HNH_2"/>
    <property type="match status" value="1"/>
</dbReference>
<dbReference type="EMBL" id="JAWZZT010001872">
    <property type="protein sequence ID" value="MDX7019270.1"/>
    <property type="molecule type" value="Genomic_DNA"/>
</dbReference>
<protein>
    <submittedName>
        <fullName evidence="2">HNH endonuclease</fullName>
    </submittedName>
</protein>
<evidence type="ECO:0000313" key="3">
    <source>
        <dbReference type="Proteomes" id="UP001279012"/>
    </source>
</evidence>
<dbReference type="Gene3D" id="1.10.30.50">
    <property type="match status" value="1"/>
</dbReference>
<reference evidence="2" key="1">
    <citation type="submission" date="2023-11" db="EMBL/GenBank/DDBJ databases">
        <title>Detection of rare carbapenemases in Enterobacterales - comparison of two colorimetric and two CIM-based carbapenemase assays.</title>
        <authorList>
            <person name="Schaffarczyk L."/>
            <person name="Noster J."/>
            <person name="Stelzer Y."/>
            <person name="Sattler J."/>
            <person name="Gatermann S."/>
            <person name="Hamprecht A."/>
        </authorList>
    </citation>
    <scope>NUCLEOTIDE SEQUENCE</scope>
    <source>
        <strain evidence="2">CIM-Cont-037</strain>
    </source>
</reference>
<keyword evidence="2" id="KW-0378">Hydrolase</keyword>
<dbReference type="Proteomes" id="UP001279012">
    <property type="component" value="Unassembled WGS sequence"/>
</dbReference>
<evidence type="ECO:0000313" key="2">
    <source>
        <dbReference type="EMBL" id="MDX7019270.1"/>
    </source>
</evidence>
<keyword evidence="2" id="KW-0540">Nuclease</keyword>
<feature type="non-terminal residue" evidence="2">
    <location>
        <position position="79"/>
    </location>
</feature>
<proteinExistence type="predicted"/>
<accession>A0AAW9ED61</accession>
<comment type="caution">
    <text evidence="2">The sequence shown here is derived from an EMBL/GenBank/DDBJ whole genome shotgun (WGS) entry which is preliminary data.</text>
</comment>
<organism evidence="2 3">
    <name type="scientific">Klebsiella aerogenes</name>
    <name type="common">Enterobacter aerogenes</name>
    <dbReference type="NCBI Taxonomy" id="548"/>
    <lineage>
        <taxon>Bacteria</taxon>
        <taxon>Pseudomonadati</taxon>
        <taxon>Pseudomonadota</taxon>
        <taxon>Gammaproteobacteria</taxon>
        <taxon>Enterobacterales</taxon>
        <taxon>Enterobacteriaceae</taxon>
        <taxon>Klebsiella/Raoultella group</taxon>
        <taxon>Klebsiella</taxon>
    </lineage>
</organism>